<comment type="subcellular location">
    <subcellularLocation>
        <location evidence="1">Membrane</location>
        <topology evidence="1">Multi-pass membrane protein</topology>
    </subcellularLocation>
</comment>
<evidence type="ECO:0000256" key="6">
    <source>
        <dbReference type="SAM" id="MobiDB-lite"/>
    </source>
</evidence>
<feature type="compositionally biased region" description="Basic and acidic residues" evidence="6">
    <location>
        <begin position="240"/>
        <end position="252"/>
    </location>
</feature>
<dbReference type="Proteomes" id="UP000606974">
    <property type="component" value="Unassembled WGS sequence"/>
</dbReference>
<dbReference type="OrthoDB" id="10058185at2759"/>
<dbReference type="EMBL" id="JAACFV010000207">
    <property type="protein sequence ID" value="KAF7502951.1"/>
    <property type="molecule type" value="Genomic_DNA"/>
</dbReference>
<dbReference type="PANTHER" id="PTHR33048:SF158">
    <property type="entry name" value="MEMBRANE PROTEIN PTH11-LIKE, PUTATIVE-RELATED"/>
    <property type="match status" value="1"/>
</dbReference>
<evidence type="ECO:0000256" key="2">
    <source>
        <dbReference type="ARBA" id="ARBA00022692"/>
    </source>
</evidence>
<keyword evidence="3 7" id="KW-1133">Transmembrane helix</keyword>
<protein>
    <recommendedName>
        <fullName evidence="8">Rhodopsin domain-containing protein</fullName>
    </recommendedName>
</protein>
<keyword evidence="10" id="KW-1185">Reference proteome</keyword>
<feature type="domain" description="Rhodopsin" evidence="8">
    <location>
        <begin position="2"/>
        <end position="178"/>
    </location>
</feature>
<evidence type="ECO:0000256" key="5">
    <source>
        <dbReference type="ARBA" id="ARBA00038359"/>
    </source>
</evidence>
<reference evidence="9" key="1">
    <citation type="submission" date="2020-02" db="EMBL/GenBank/DDBJ databases">
        <authorList>
            <person name="Palmer J.M."/>
        </authorList>
    </citation>
    <scope>NUCLEOTIDE SEQUENCE</scope>
    <source>
        <strain evidence="9">EPUS1.4</strain>
        <tissue evidence="9">Thallus</tissue>
    </source>
</reference>
<feature type="transmembrane region" description="Helical" evidence="7">
    <location>
        <begin position="86"/>
        <end position="111"/>
    </location>
</feature>
<dbReference type="InterPro" id="IPR052337">
    <property type="entry name" value="SAT4-like"/>
</dbReference>
<comment type="caution">
    <text evidence="9">The sequence shown here is derived from an EMBL/GenBank/DDBJ whole genome shotgun (WGS) entry which is preliminary data.</text>
</comment>
<accession>A0A8H7A9C8</accession>
<feature type="transmembrane region" description="Helical" evidence="7">
    <location>
        <begin position="57"/>
        <end position="77"/>
    </location>
</feature>
<comment type="similarity">
    <text evidence="5">Belongs to the SAT4 family.</text>
</comment>
<keyword evidence="2 7" id="KW-0812">Transmembrane</keyword>
<evidence type="ECO:0000256" key="4">
    <source>
        <dbReference type="ARBA" id="ARBA00023136"/>
    </source>
</evidence>
<evidence type="ECO:0000259" key="8">
    <source>
        <dbReference type="Pfam" id="PF20684"/>
    </source>
</evidence>
<feature type="transmembrane region" description="Helical" evidence="7">
    <location>
        <begin position="7"/>
        <end position="26"/>
    </location>
</feature>
<evidence type="ECO:0000256" key="1">
    <source>
        <dbReference type="ARBA" id="ARBA00004141"/>
    </source>
</evidence>
<sequence length="284" mass="31245">MWGWDDYTCILAAVGALVHMTVYMQMFKVGFRRHLWDIPAALLSSTRDRRILSANGIVYSFTIGFAKLSILLLYLCLFKVDRGLRLAIYLGIAFIAMYYTAIGGAAIASMVKCVGFGRSSTGFCSYYEKPVVVMSTVMHVVTDCYILALPLPCVMKLKLSLRRRIGVLVVFGCGIVVVEINTAIIVGCASCFPPFFAQTRIMGSGIYHFLRSHIGPNSHGSTASYISSKKHPPKNSIKTSRNDSCHDSRTDLKPGGFYELRDIGRANGLAHVQAKSSTESGKEK</sequence>
<evidence type="ECO:0000313" key="9">
    <source>
        <dbReference type="EMBL" id="KAF7502951.1"/>
    </source>
</evidence>
<evidence type="ECO:0000256" key="3">
    <source>
        <dbReference type="ARBA" id="ARBA00022989"/>
    </source>
</evidence>
<feature type="transmembrane region" description="Helical" evidence="7">
    <location>
        <begin position="131"/>
        <end position="153"/>
    </location>
</feature>
<dbReference type="Pfam" id="PF20684">
    <property type="entry name" value="Fung_rhodopsin"/>
    <property type="match status" value="1"/>
</dbReference>
<dbReference type="InterPro" id="IPR049326">
    <property type="entry name" value="Rhodopsin_dom_fungi"/>
</dbReference>
<gene>
    <name evidence="9" type="ORF">GJ744_004797</name>
</gene>
<name>A0A8H7A9C8_9EURO</name>
<evidence type="ECO:0000313" key="10">
    <source>
        <dbReference type="Proteomes" id="UP000606974"/>
    </source>
</evidence>
<feature type="region of interest" description="Disordered" evidence="6">
    <location>
        <begin position="221"/>
        <end position="256"/>
    </location>
</feature>
<evidence type="ECO:0000256" key="7">
    <source>
        <dbReference type="SAM" id="Phobius"/>
    </source>
</evidence>
<organism evidence="9 10">
    <name type="scientific">Endocarpon pusillum</name>
    <dbReference type="NCBI Taxonomy" id="364733"/>
    <lineage>
        <taxon>Eukaryota</taxon>
        <taxon>Fungi</taxon>
        <taxon>Dikarya</taxon>
        <taxon>Ascomycota</taxon>
        <taxon>Pezizomycotina</taxon>
        <taxon>Eurotiomycetes</taxon>
        <taxon>Chaetothyriomycetidae</taxon>
        <taxon>Verrucariales</taxon>
        <taxon>Verrucariaceae</taxon>
        <taxon>Endocarpon</taxon>
    </lineage>
</organism>
<dbReference type="AlphaFoldDB" id="A0A8H7A9C8"/>
<feature type="transmembrane region" description="Helical" evidence="7">
    <location>
        <begin position="165"/>
        <end position="186"/>
    </location>
</feature>
<proteinExistence type="inferred from homology"/>
<keyword evidence="4 7" id="KW-0472">Membrane</keyword>
<dbReference type="PANTHER" id="PTHR33048">
    <property type="entry name" value="PTH11-LIKE INTEGRAL MEMBRANE PROTEIN (AFU_ORTHOLOGUE AFUA_5G11245)"/>
    <property type="match status" value="1"/>
</dbReference>
<dbReference type="GO" id="GO:0016020">
    <property type="term" value="C:membrane"/>
    <property type="evidence" value="ECO:0007669"/>
    <property type="project" value="UniProtKB-SubCell"/>
</dbReference>